<organism evidence="3 4">
    <name type="scientific">Candidatus Sulfotelmatobacter kueseliae</name>
    <dbReference type="NCBI Taxonomy" id="2042962"/>
    <lineage>
        <taxon>Bacteria</taxon>
        <taxon>Pseudomonadati</taxon>
        <taxon>Acidobacteriota</taxon>
        <taxon>Terriglobia</taxon>
        <taxon>Terriglobales</taxon>
        <taxon>Candidatus Korobacteraceae</taxon>
        <taxon>Candidatus Sulfotelmatobacter</taxon>
    </lineage>
</organism>
<accession>A0A2U3LDT9</accession>
<evidence type="ECO:0000313" key="4">
    <source>
        <dbReference type="Proteomes" id="UP000238701"/>
    </source>
</evidence>
<dbReference type="InterPro" id="IPR026870">
    <property type="entry name" value="Zinc_ribbon_dom"/>
</dbReference>
<dbReference type="EMBL" id="OMOD01000197">
    <property type="protein sequence ID" value="SPF50000.1"/>
    <property type="molecule type" value="Genomic_DNA"/>
</dbReference>
<keyword evidence="1" id="KW-1133">Transmembrane helix</keyword>
<proteinExistence type="predicted"/>
<name>A0A2U3LDT9_9BACT</name>
<reference evidence="4" key="1">
    <citation type="submission" date="2018-02" db="EMBL/GenBank/DDBJ databases">
        <authorList>
            <person name="Hausmann B."/>
        </authorList>
    </citation>
    <scope>NUCLEOTIDE SEQUENCE [LARGE SCALE GENOMIC DNA]</scope>
    <source>
        <strain evidence="4">Peat soil MAG SbA1</strain>
    </source>
</reference>
<feature type="transmembrane region" description="Helical" evidence="1">
    <location>
        <begin position="53"/>
        <end position="76"/>
    </location>
</feature>
<sequence>MAFCNSCGATLDPGSKFCNKCGAGVAAAPPAASVQPSPAPAAPPKGGSSALKVILIVIAVIVGIGILGMVTCGIVIHHIAKSSHVTQEGDRVKVETPFGSINANDPEQAVKDLGVDVYPGAQVEKNGSADLTFAGVHTVTANFDSSDSVDKVCSFYKSKFPAATVKSSDQNRCSIVSEDPKNVVTINVEAHGDTTKFQIACVTKKAASSN</sequence>
<dbReference type="Pfam" id="PF13240">
    <property type="entry name" value="Zn_Ribbon_1"/>
    <property type="match status" value="1"/>
</dbReference>
<evidence type="ECO:0000313" key="3">
    <source>
        <dbReference type="EMBL" id="SPF50000.1"/>
    </source>
</evidence>
<keyword evidence="1" id="KW-0472">Membrane</keyword>
<evidence type="ECO:0000259" key="2">
    <source>
        <dbReference type="Pfam" id="PF13240"/>
    </source>
</evidence>
<feature type="domain" description="Zinc-ribbon" evidence="2">
    <location>
        <begin position="3"/>
        <end position="24"/>
    </location>
</feature>
<evidence type="ECO:0000256" key="1">
    <source>
        <dbReference type="SAM" id="Phobius"/>
    </source>
</evidence>
<keyword evidence="1" id="KW-0812">Transmembrane</keyword>
<protein>
    <recommendedName>
        <fullName evidence="2">Zinc-ribbon domain-containing protein</fullName>
    </recommendedName>
</protein>
<dbReference type="OrthoDB" id="119905at2"/>
<gene>
    <name evidence="3" type="ORF">SBA1_980009</name>
</gene>
<dbReference type="Proteomes" id="UP000238701">
    <property type="component" value="Unassembled WGS sequence"/>
</dbReference>
<dbReference type="AlphaFoldDB" id="A0A2U3LDT9"/>